<dbReference type="EMBL" id="CAUEEQ010007571">
    <property type="protein sequence ID" value="CAJ0931242.1"/>
    <property type="molecule type" value="Genomic_DNA"/>
</dbReference>
<comment type="catalytic activity">
    <reaction evidence="8">
        <text>a 1,2-diacyl-sn-glycero-3-phospho-L-serine(in) = a 1,2-diacyl-sn-glycero-3-phospho-L-serine(out)</text>
        <dbReference type="Rhea" id="RHEA:38663"/>
        <dbReference type="ChEBI" id="CHEBI:57262"/>
    </reaction>
</comment>
<sequence length="188" mass="21540">MMTSHLFTSYNKHISLHKDFPEVLLDDSRSPANTRTSVLVSAPSLHLAVRFPIPDLRSDQERGPWFKKSLQKEVLHLNFSDAEFKTEVLGGCSPEQLKLEFTFKELAGAFQEESDGPQTLFIRVVKKSDEVDGDMTTSDNFDWPRSVLIMCCNRKNTDVALLILYYTPELHSLFCWCSHSVHTLLILY</sequence>
<evidence type="ECO:0000313" key="11">
    <source>
        <dbReference type="Proteomes" id="UP001176940"/>
    </source>
</evidence>
<evidence type="ECO:0000256" key="6">
    <source>
        <dbReference type="ARBA" id="ARBA00023055"/>
    </source>
</evidence>
<comment type="subcellular location">
    <subcellularLocation>
        <location evidence="1">Endoplasmic reticulum membrane</location>
        <topology evidence="1">Peripheral membrane protein</topology>
    </subcellularLocation>
    <subcellularLocation>
        <location evidence="2">Preautophagosomal structure membrane</location>
        <topology evidence="2">Peripheral membrane protein</topology>
    </subcellularLocation>
</comment>
<evidence type="ECO:0000256" key="4">
    <source>
        <dbReference type="ARBA" id="ARBA00022448"/>
    </source>
</evidence>
<keyword evidence="6" id="KW-0445">Lipid transport</keyword>
<comment type="catalytic activity">
    <reaction evidence="9">
        <text>a 1,2-diacyl-sn-glycero-3-phosphoethanolamine(in) = a 1,2-diacyl-sn-glycero-3-phosphoethanolamine(out)</text>
        <dbReference type="Rhea" id="RHEA:38895"/>
        <dbReference type="ChEBI" id="CHEBI:64612"/>
    </reaction>
</comment>
<name>A0ABN9L219_9NEOB</name>
<evidence type="ECO:0000256" key="7">
    <source>
        <dbReference type="ARBA" id="ARBA00023136"/>
    </source>
</evidence>
<accession>A0ABN9L219</accession>
<keyword evidence="4" id="KW-0813">Transport</keyword>
<keyword evidence="11" id="KW-1185">Reference proteome</keyword>
<organism evidence="10 11">
    <name type="scientific">Ranitomeya imitator</name>
    <name type="common">mimic poison frog</name>
    <dbReference type="NCBI Taxonomy" id="111125"/>
    <lineage>
        <taxon>Eukaryota</taxon>
        <taxon>Metazoa</taxon>
        <taxon>Chordata</taxon>
        <taxon>Craniata</taxon>
        <taxon>Vertebrata</taxon>
        <taxon>Euteleostomi</taxon>
        <taxon>Amphibia</taxon>
        <taxon>Batrachia</taxon>
        <taxon>Anura</taxon>
        <taxon>Neobatrachia</taxon>
        <taxon>Hyloidea</taxon>
        <taxon>Dendrobatidae</taxon>
        <taxon>Dendrobatinae</taxon>
        <taxon>Ranitomeya</taxon>
    </lineage>
</organism>
<comment type="caution">
    <text evidence="10">The sequence shown here is derived from an EMBL/GenBank/DDBJ whole genome shotgun (WGS) entry which is preliminary data.</text>
</comment>
<gene>
    <name evidence="10" type="ORF">RIMI_LOCUS4644118</name>
</gene>
<protein>
    <submittedName>
        <fullName evidence="10">Uncharacterized protein</fullName>
    </submittedName>
</protein>
<evidence type="ECO:0000256" key="5">
    <source>
        <dbReference type="ARBA" id="ARBA00022824"/>
    </source>
</evidence>
<evidence type="ECO:0000256" key="1">
    <source>
        <dbReference type="ARBA" id="ARBA00004406"/>
    </source>
</evidence>
<evidence type="ECO:0000256" key="2">
    <source>
        <dbReference type="ARBA" id="ARBA00004623"/>
    </source>
</evidence>
<evidence type="ECO:0000256" key="8">
    <source>
        <dbReference type="ARBA" id="ARBA00024479"/>
    </source>
</evidence>
<comment type="similarity">
    <text evidence="3">Belongs to the ATG2 family.</text>
</comment>
<evidence type="ECO:0000256" key="3">
    <source>
        <dbReference type="ARBA" id="ARBA00009714"/>
    </source>
</evidence>
<evidence type="ECO:0000256" key="9">
    <source>
        <dbReference type="ARBA" id="ARBA00024615"/>
    </source>
</evidence>
<reference evidence="10" key="1">
    <citation type="submission" date="2023-07" db="EMBL/GenBank/DDBJ databases">
        <authorList>
            <person name="Stuckert A."/>
        </authorList>
    </citation>
    <scope>NUCLEOTIDE SEQUENCE</scope>
</reference>
<dbReference type="PANTHER" id="PTHR13190">
    <property type="entry name" value="AUTOPHAGY-RELATED 2, ISOFORM A"/>
    <property type="match status" value="1"/>
</dbReference>
<dbReference type="InterPro" id="IPR026849">
    <property type="entry name" value="ATG2"/>
</dbReference>
<dbReference type="Proteomes" id="UP001176940">
    <property type="component" value="Unassembled WGS sequence"/>
</dbReference>
<dbReference type="PANTHER" id="PTHR13190:SF20">
    <property type="entry name" value="AUTOPHAGY-RELATED PROTEIN 2 HOMOLOG B"/>
    <property type="match status" value="1"/>
</dbReference>
<keyword evidence="7" id="KW-0472">Membrane</keyword>
<evidence type="ECO:0000313" key="10">
    <source>
        <dbReference type="EMBL" id="CAJ0931242.1"/>
    </source>
</evidence>
<keyword evidence="5" id="KW-0256">Endoplasmic reticulum</keyword>
<proteinExistence type="inferred from homology"/>